<evidence type="ECO:0000313" key="2">
    <source>
        <dbReference type="Proteomes" id="UP000046090"/>
    </source>
</evidence>
<dbReference type="STRING" id="1216962.BN341_13540"/>
<name>A0A0K2XDQ0_HELHE</name>
<proteinExistence type="predicted"/>
<accession>A0A0K2XDQ0</accession>
<dbReference type="AlphaFoldDB" id="A0A0K2XDQ0"/>
<protein>
    <submittedName>
        <fullName evidence="1">Uncharacterized protein</fullName>
    </submittedName>
</protein>
<organism evidence="1 2">
    <name type="scientific">Helicobacter heilmannii</name>
    <dbReference type="NCBI Taxonomy" id="35817"/>
    <lineage>
        <taxon>Bacteria</taxon>
        <taxon>Pseudomonadati</taxon>
        <taxon>Campylobacterota</taxon>
        <taxon>Epsilonproteobacteria</taxon>
        <taxon>Campylobacterales</taxon>
        <taxon>Helicobacteraceae</taxon>
        <taxon>Helicobacter</taxon>
    </lineage>
</organism>
<gene>
    <name evidence="1" type="ORF">HHE01_06280</name>
</gene>
<sequence>MRPRLEWSWNLSRPCSQNKLLISKNYPTGTKGELSFRAF</sequence>
<reference evidence="2" key="1">
    <citation type="submission" date="2014-12" db="EMBL/GenBank/DDBJ databases">
        <authorList>
            <person name="Smet A."/>
        </authorList>
    </citation>
    <scope>NUCLEOTIDE SEQUENCE [LARGE SCALE GENOMIC DNA]</scope>
</reference>
<keyword evidence="2" id="KW-1185">Reference proteome</keyword>
<dbReference type="Proteomes" id="UP000046090">
    <property type="component" value="Unassembled WGS sequence"/>
</dbReference>
<evidence type="ECO:0000313" key="1">
    <source>
        <dbReference type="EMBL" id="CRI34827.1"/>
    </source>
</evidence>
<dbReference type="EMBL" id="CDMK01000002">
    <property type="protein sequence ID" value="CRI34827.1"/>
    <property type="molecule type" value="Genomic_DNA"/>
</dbReference>